<dbReference type="Pfam" id="PF10453">
    <property type="entry name" value="NUFIP1"/>
    <property type="match status" value="1"/>
</dbReference>
<feature type="compositionally biased region" description="Low complexity" evidence="2">
    <location>
        <begin position="492"/>
        <end position="503"/>
    </location>
</feature>
<evidence type="ECO:0000313" key="5">
    <source>
        <dbReference type="Proteomes" id="UP001219518"/>
    </source>
</evidence>
<dbReference type="PROSITE" id="PS00028">
    <property type="entry name" value="ZINC_FINGER_C2H2_1"/>
    <property type="match status" value="1"/>
</dbReference>
<sequence length="931" mass="103018">MGLARGSGPHRGGGRGSGRGVHKKSRGGLPMMRAAGPAPLMGPPGPRPPMGGPRMRPPPPGLMHQPPGVRPPPPGMRPPRPPLHGPHGMVRPPPHGFRPPPGPHGPHGPMGPHGPRMGPPGMPHRPPPPGMMRGRGGMMRPPMMPPRFGPPGHPGPPGPLGIPPLGPPMGPPFMMRLARGGRRGGMAGKGGKNRKMKGKSGTNRPQAELEAAELAKPWVNDVIRPEIVKKHKLHAEARASKDVKDWEAFKEQKKKVAVMVNEAKLEYIGSHPEEVTDEADDSGDEGDEDDENNDDNDDNCEDWQHGAEENYNPAHGGGHDEQNGASYEIQWNWNQDPYYSYYASQSTNEATGQTDISLSAMSVSSSTVPTHHYQHQPQDANNQLSFYNAASAGSADDYYGYYNSGAYNDGSVGLTNEPQQYQIQETNSQYNHYGYYDPATQSYGVCGEDQGYSLGYNQWYNQEYEQVYASYQQYSVPYQQHQNDYSNTHVHAYSSPSSYASTKSPRDLSNKNRQNGNFIKRFDEPLSLFYCESCDRSFANDGKLQEHLSEHRTCGIDGCKFTAHTKVVDNHIRMQHDTGLYRRMINNDDTQKWRAERKKKYPSQANIEARQLQQQEMMKRGERLGFHQNRSRNSRGRGGLASSSARGRGRPNPTSTVPLAAMAEVKQEKMAPSEWRPQFLIPVVEDVEFTTRGQLFKFPGTGNFKSDEEKVEEAMAASGALNTLCAYGAESSEDETDDQNNSKTEEKSEISEIHCEDKSQTNESSYEENNTSVSVMNEGGSESDGSAPEEMPISKSSCTNVTDDNISPDQTDKSGSTRKRKRQHVKHGEPKKSKGNTSAQAPPQATEKTSEENSASDHRNNCKQSFGLRGRGRAPFQNNKRIIKRTPTLLEKLLAPDIQHERNVILQCIRYVVEQKFFNIGQTSAQISAAN</sequence>
<dbReference type="AlphaFoldDB" id="A0AAE1I4M1"/>
<dbReference type="GO" id="GO:0003723">
    <property type="term" value="F:RNA binding"/>
    <property type="evidence" value="ECO:0007669"/>
    <property type="project" value="InterPro"/>
</dbReference>
<dbReference type="GO" id="GO:0008270">
    <property type="term" value="F:zinc ion binding"/>
    <property type="evidence" value="ECO:0007669"/>
    <property type="project" value="UniProtKB-KW"/>
</dbReference>
<keyword evidence="1" id="KW-0479">Metal-binding</keyword>
<feature type="domain" description="C2H2-type" evidence="3">
    <location>
        <begin position="529"/>
        <end position="551"/>
    </location>
</feature>
<feature type="compositionally biased region" description="Basic residues" evidence="2">
    <location>
        <begin position="816"/>
        <end position="825"/>
    </location>
</feature>
<evidence type="ECO:0000259" key="3">
    <source>
        <dbReference type="PROSITE" id="PS50157"/>
    </source>
</evidence>
<evidence type="ECO:0000256" key="2">
    <source>
        <dbReference type="SAM" id="MobiDB-lite"/>
    </source>
</evidence>
<feature type="compositionally biased region" description="Pro residues" evidence="2">
    <location>
        <begin position="117"/>
        <end position="128"/>
    </location>
</feature>
<keyword evidence="5" id="KW-1185">Reference proteome</keyword>
<name>A0AAE1I4M1_9NEOP</name>
<organism evidence="4 5">
    <name type="scientific">Frankliniella fusca</name>
    <dbReference type="NCBI Taxonomy" id="407009"/>
    <lineage>
        <taxon>Eukaryota</taxon>
        <taxon>Metazoa</taxon>
        <taxon>Ecdysozoa</taxon>
        <taxon>Arthropoda</taxon>
        <taxon>Hexapoda</taxon>
        <taxon>Insecta</taxon>
        <taxon>Pterygota</taxon>
        <taxon>Neoptera</taxon>
        <taxon>Paraneoptera</taxon>
        <taxon>Thysanoptera</taxon>
        <taxon>Terebrantia</taxon>
        <taxon>Thripoidea</taxon>
        <taxon>Thripidae</taxon>
        <taxon>Frankliniella</taxon>
    </lineage>
</organism>
<protein>
    <submittedName>
        <fullName evidence="4">Nuclear fragile X mental retardation-interacting protein 1</fullName>
    </submittedName>
</protein>
<feature type="compositionally biased region" description="Basic and acidic residues" evidence="2">
    <location>
        <begin position="743"/>
        <end position="760"/>
    </location>
</feature>
<feature type="region of interest" description="Disordered" evidence="2">
    <location>
        <begin position="625"/>
        <end position="655"/>
    </location>
</feature>
<dbReference type="GO" id="GO:0005634">
    <property type="term" value="C:nucleus"/>
    <property type="evidence" value="ECO:0007669"/>
    <property type="project" value="TreeGrafter"/>
</dbReference>
<proteinExistence type="predicted"/>
<feature type="compositionally biased region" description="Polar residues" evidence="2">
    <location>
        <begin position="835"/>
        <end position="847"/>
    </location>
</feature>
<feature type="region of interest" description="Disordered" evidence="2">
    <location>
        <begin position="183"/>
        <end position="207"/>
    </location>
</feature>
<comment type="caution">
    <text evidence="4">The sequence shown here is derived from an EMBL/GenBank/DDBJ whole genome shotgun (WGS) entry which is preliminary data.</text>
</comment>
<feature type="compositionally biased region" description="Pro residues" evidence="2">
    <location>
        <begin position="91"/>
        <end position="106"/>
    </location>
</feature>
<dbReference type="InterPro" id="IPR013087">
    <property type="entry name" value="Znf_C2H2_type"/>
</dbReference>
<evidence type="ECO:0000256" key="1">
    <source>
        <dbReference type="PROSITE-ProRule" id="PRU00042"/>
    </source>
</evidence>
<keyword evidence="1" id="KW-0863">Zinc-finger</keyword>
<dbReference type="SMART" id="SM00355">
    <property type="entry name" value="ZnF_C2H2"/>
    <property type="match status" value="2"/>
</dbReference>
<feature type="compositionally biased region" description="Gly residues" evidence="2">
    <location>
        <begin position="9"/>
        <end position="19"/>
    </location>
</feature>
<feature type="compositionally biased region" description="Pro residues" evidence="2">
    <location>
        <begin position="68"/>
        <end position="84"/>
    </location>
</feature>
<feature type="region of interest" description="Disordered" evidence="2">
    <location>
        <begin position="730"/>
        <end position="873"/>
    </location>
</feature>
<keyword evidence="1" id="KW-0862">Zinc</keyword>
<dbReference type="InterPro" id="IPR019496">
    <property type="entry name" value="NUFIP1_cons_dom"/>
</dbReference>
<accession>A0AAE1I4M1</accession>
<dbReference type="GO" id="GO:0000492">
    <property type="term" value="P:box C/D snoRNP assembly"/>
    <property type="evidence" value="ECO:0007669"/>
    <property type="project" value="TreeGrafter"/>
</dbReference>
<dbReference type="EMBL" id="JAHWGI010001444">
    <property type="protein sequence ID" value="KAK3933342.1"/>
    <property type="molecule type" value="Genomic_DNA"/>
</dbReference>
<dbReference type="PROSITE" id="PS50157">
    <property type="entry name" value="ZINC_FINGER_C2H2_2"/>
    <property type="match status" value="1"/>
</dbReference>
<reference evidence="4" key="1">
    <citation type="submission" date="2021-07" db="EMBL/GenBank/DDBJ databases">
        <authorList>
            <person name="Catto M.A."/>
            <person name="Jacobson A."/>
            <person name="Kennedy G."/>
            <person name="Labadie P."/>
            <person name="Hunt B.G."/>
            <person name="Srinivasan R."/>
        </authorList>
    </citation>
    <scope>NUCLEOTIDE SEQUENCE</scope>
    <source>
        <strain evidence="4">PL_HMW_Pooled</strain>
        <tissue evidence="4">Head</tissue>
    </source>
</reference>
<dbReference type="PANTHER" id="PTHR13309:SF0">
    <property type="entry name" value="FMR1-INTERACTING PROTEIN NUFIP1"/>
    <property type="match status" value="1"/>
</dbReference>
<feature type="compositionally biased region" description="Polar residues" evidence="2">
    <location>
        <begin position="794"/>
        <end position="809"/>
    </location>
</feature>
<feature type="compositionally biased region" description="Polar residues" evidence="2">
    <location>
        <begin position="761"/>
        <end position="775"/>
    </location>
</feature>
<feature type="compositionally biased region" description="Pro residues" evidence="2">
    <location>
        <begin position="40"/>
        <end position="61"/>
    </location>
</feature>
<reference evidence="4" key="2">
    <citation type="journal article" date="2023" name="BMC Genomics">
        <title>Pest status, molecular evolution, and epigenetic factors derived from the genome assembly of Frankliniella fusca, a thysanopteran phytovirus vector.</title>
        <authorList>
            <person name="Catto M.A."/>
            <person name="Labadie P.E."/>
            <person name="Jacobson A.L."/>
            <person name="Kennedy G.G."/>
            <person name="Srinivasan R."/>
            <person name="Hunt B.G."/>
        </authorList>
    </citation>
    <scope>NUCLEOTIDE SEQUENCE</scope>
    <source>
        <strain evidence="4">PL_HMW_Pooled</strain>
    </source>
</reference>
<dbReference type="PANTHER" id="PTHR13309">
    <property type="entry name" value="NUCLEAR FRAGILE X MENTAL RETARDATION PROTEIN INTERACTING PROTEIN 1"/>
    <property type="match status" value="1"/>
</dbReference>
<feature type="compositionally biased region" description="Basic and acidic residues" evidence="2">
    <location>
        <begin position="848"/>
        <end position="860"/>
    </location>
</feature>
<feature type="compositionally biased region" description="Acidic residues" evidence="2">
    <location>
        <begin position="275"/>
        <end position="301"/>
    </location>
</feature>
<dbReference type="InterPro" id="IPR039136">
    <property type="entry name" value="NUFIP1-like"/>
</dbReference>
<feature type="region of interest" description="Disordered" evidence="2">
    <location>
        <begin position="267"/>
        <end position="323"/>
    </location>
</feature>
<evidence type="ECO:0000313" key="4">
    <source>
        <dbReference type="EMBL" id="KAK3933342.1"/>
    </source>
</evidence>
<dbReference type="Proteomes" id="UP001219518">
    <property type="component" value="Unassembled WGS sequence"/>
</dbReference>
<feature type="compositionally biased region" description="Low complexity" evidence="2">
    <location>
        <begin position="27"/>
        <end position="39"/>
    </location>
</feature>
<feature type="region of interest" description="Disordered" evidence="2">
    <location>
        <begin position="1"/>
        <end position="128"/>
    </location>
</feature>
<feature type="region of interest" description="Disordered" evidence="2">
    <location>
        <begin position="488"/>
        <end position="514"/>
    </location>
</feature>
<gene>
    <name evidence="4" type="ORF">KUF71_017930</name>
</gene>